<comment type="cofactor">
    <cofactor evidence="3">
        <name>Mg(2+)</name>
        <dbReference type="ChEBI" id="CHEBI:18420"/>
    </cofactor>
    <text evidence="3">Binds 2 magnesium ions per subunit.</text>
</comment>
<accession>A0A4Q2R9C6</accession>
<keyword evidence="6" id="KW-1185">Reference proteome</keyword>
<protein>
    <recommendedName>
        <fullName evidence="7">ADP-ribosylglycohydrolase family protein</fullName>
    </recommendedName>
</protein>
<keyword evidence="3" id="KW-0460">Magnesium</keyword>
<evidence type="ECO:0000313" key="5">
    <source>
        <dbReference type="EMBL" id="RYB02114.1"/>
    </source>
</evidence>
<dbReference type="Pfam" id="PF03747">
    <property type="entry name" value="ADP_ribosyl_GH"/>
    <property type="match status" value="1"/>
</dbReference>
<organism evidence="5 6">
    <name type="scientific">Lichenibacterium ramalinae</name>
    <dbReference type="NCBI Taxonomy" id="2316527"/>
    <lineage>
        <taxon>Bacteria</taxon>
        <taxon>Pseudomonadati</taxon>
        <taxon>Pseudomonadota</taxon>
        <taxon>Alphaproteobacteria</taxon>
        <taxon>Hyphomicrobiales</taxon>
        <taxon>Lichenihabitantaceae</taxon>
        <taxon>Lichenibacterium</taxon>
    </lineage>
</organism>
<name>A0A4Q2R9C6_9HYPH</name>
<comment type="similarity">
    <text evidence="1">Belongs to the ADP-ribosylglycohydrolase family.</text>
</comment>
<dbReference type="GO" id="GO:0046872">
    <property type="term" value="F:metal ion binding"/>
    <property type="evidence" value="ECO:0007669"/>
    <property type="project" value="UniProtKB-KW"/>
</dbReference>
<feature type="binding site" evidence="3">
    <location>
        <position position="365"/>
    </location>
    <ligand>
        <name>Mg(2+)</name>
        <dbReference type="ChEBI" id="CHEBI:18420"/>
        <label>1</label>
    </ligand>
</feature>
<gene>
    <name evidence="5" type="ORF">D3272_22600</name>
</gene>
<dbReference type="InterPro" id="IPR036705">
    <property type="entry name" value="Ribosyl_crysJ1_sf"/>
</dbReference>
<feature type="binding site" evidence="3">
    <location>
        <position position="364"/>
    </location>
    <ligand>
        <name>Mg(2+)</name>
        <dbReference type="ChEBI" id="CHEBI:18420"/>
        <label>1</label>
    </ligand>
</feature>
<dbReference type="SUPFAM" id="SSF101478">
    <property type="entry name" value="ADP-ribosylglycohydrolase"/>
    <property type="match status" value="1"/>
</dbReference>
<keyword evidence="3" id="KW-0479">Metal-binding</keyword>
<reference evidence="5 6" key="1">
    <citation type="submission" date="2018-09" db="EMBL/GenBank/DDBJ databases">
        <authorList>
            <person name="Grouzdev D.S."/>
            <person name="Krutkina M.S."/>
        </authorList>
    </citation>
    <scope>NUCLEOTIDE SEQUENCE [LARGE SCALE GENOMIC DNA]</scope>
    <source>
        <strain evidence="5 6">RmlP001</strain>
    </source>
</reference>
<evidence type="ECO:0000256" key="1">
    <source>
        <dbReference type="ARBA" id="ARBA00010702"/>
    </source>
</evidence>
<proteinExistence type="inferred from homology"/>
<feature type="region of interest" description="Disordered" evidence="4">
    <location>
        <begin position="1"/>
        <end position="26"/>
    </location>
</feature>
<dbReference type="EMBL" id="QYBC01000023">
    <property type="protein sequence ID" value="RYB02114.1"/>
    <property type="molecule type" value="Genomic_DNA"/>
</dbReference>
<reference evidence="5 6" key="2">
    <citation type="submission" date="2019-02" db="EMBL/GenBank/DDBJ databases">
        <title>'Lichenibacterium ramalinii' gen. nov. sp. nov., 'Lichenibacterium minor' gen. nov. sp. nov.</title>
        <authorList>
            <person name="Pankratov T."/>
        </authorList>
    </citation>
    <scope>NUCLEOTIDE SEQUENCE [LARGE SCALE GENOMIC DNA]</scope>
    <source>
        <strain evidence="5 6">RmlP001</strain>
    </source>
</reference>
<dbReference type="InterPro" id="IPR050792">
    <property type="entry name" value="ADP-ribosylglycohydrolase"/>
</dbReference>
<dbReference type="AlphaFoldDB" id="A0A4Q2R9C6"/>
<dbReference type="Gene3D" id="1.10.4080.10">
    <property type="entry name" value="ADP-ribosylation/Crystallin J1"/>
    <property type="match status" value="1"/>
</dbReference>
<evidence type="ECO:0000256" key="2">
    <source>
        <dbReference type="ARBA" id="ARBA00022801"/>
    </source>
</evidence>
<dbReference type="InterPro" id="IPR005502">
    <property type="entry name" value="Ribosyl_crysJ1"/>
</dbReference>
<keyword evidence="2" id="KW-0378">Hydrolase</keyword>
<feature type="binding site" evidence="3">
    <location>
        <position position="583"/>
    </location>
    <ligand>
        <name>Mg(2+)</name>
        <dbReference type="ChEBI" id="CHEBI:18420"/>
        <label>1</label>
    </ligand>
</feature>
<evidence type="ECO:0000256" key="3">
    <source>
        <dbReference type="PIRSR" id="PIRSR605502-1"/>
    </source>
</evidence>
<evidence type="ECO:0000256" key="4">
    <source>
        <dbReference type="SAM" id="MobiDB-lite"/>
    </source>
</evidence>
<dbReference type="OrthoDB" id="9798107at2"/>
<dbReference type="PANTHER" id="PTHR16222">
    <property type="entry name" value="ADP-RIBOSYLGLYCOHYDROLASE"/>
    <property type="match status" value="1"/>
</dbReference>
<comment type="caution">
    <text evidence="5">The sequence shown here is derived from an EMBL/GenBank/DDBJ whole genome shotgun (WGS) entry which is preliminary data.</text>
</comment>
<evidence type="ECO:0000313" key="6">
    <source>
        <dbReference type="Proteomes" id="UP000289411"/>
    </source>
</evidence>
<feature type="binding site" evidence="3">
    <location>
        <position position="585"/>
    </location>
    <ligand>
        <name>Mg(2+)</name>
        <dbReference type="ChEBI" id="CHEBI:18420"/>
        <label>1</label>
    </ligand>
</feature>
<dbReference type="PANTHER" id="PTHR16222:SF24">
    <property type="entry name" value="ADP-RIBOSYLHYDROLASE ARH3"/>
    <property type="match status" value="1"/>
</dbReference>
<evidence type="ECO:0008006" key="7">
    <source>
        <dbReference type="Google" id="ProtNLM"/>
    </source>
</evidence>
<dbReference type="Proteomes" id="UP000289411">
    <property type="component" value="Unassembled WGS sequence"/>
</dbReference>
<dbReference type="GO" id="GO:0016787">
    <property type="term" value="F:hydrolase activity"/>
    <property type="evidence" value="ECO:0007669"/>
    <property type="project" value="UniProtKB-KW"/>
</dbReference>
<sequence length="713" mass="74511">MMGLGHHSGMTVRSAGSSDSEKNVGSDDFTNVARGVITRNAFVNAALEAGYHPYLPVCAGDIHVILTRREDAVLRPVILRQTWSAADALEGGEQWIAFAAAGLWHVAPDGAIHRIVVGGSTDRPSGGSEPVDLGALELAKVYEFDDYVLRPFESWPPLELRTGTPTPWNVALLACLQQALEPRNFAGGGDDDAQGLDDAVASFIELCAISGWMTVGYDQRAGRIASAHDDGWLRLRKACARRLDAVLCYVNSGEKFAGGWYAGAARKGLLRSITIRAGMLAAEARVLNEPVLAERITGSLMGAAIGDALGLPVEGLSAADIRKRFGADGLTGFAEASGRIGTLSGEAQIMICVAAGLASVEIADDQEDAGTPDGSMMLFDVAVEFDRVRVACLEWRLGQTGCVEAMQPCAVTEHAFLRERRPHGQTTARALAAGGEVAVNDSKGNGCMLRVVPIGLAHPIMMPEDVFARASAVAGLTHGHPVAKAAAGVLATILSRLTCGQRLAEAVGYALSMAPDDHAGREVRSLAERAQALARGGPPSWKTVETIGKGFVASEALAIAVYCVLSTSDFHAAVTAAVNHSGDSDATGAITGAIAGALYGTNGIPLDLLRGVEGRDAIVAIAADLAMCTGLPPWHEGQIGEIGEDEMLTPEDDARDAEHAIRDAVKDGMSLEGAIGAFAPDLPKVAAKVRAWAARRARRAKSGTGGSQIELLS</sequence>